<proteinExistence type="inferred from homology"/>
<evidence type="ECO:0000313" key="4">
    <source>
        <dbReference type="EMBL" id="SFN36160.1"/>
    </source>
</evidence>
<protein>
    <submittedName>
        <fullName evidence="4">NAD(P)-dependent dehydrogenase, short-chain alcohol dehydrogenase family</fullName>
    </submittedName>
</protein>
<name>A0A1I4YEZ2_9MICO</name>
<keyword evidence="5" id="KW-1185">Reference proteome</keyword>
<dbReference type="GO" id="GO:0005975">
    <property type="term" value="P:carbohydrate metabolic process"/>
    <property type="evidence" value="ECO:0007669"/>
    <property type="project" value="UniProtKB-ARBA"/>
</dbReference>
<keyword evidence="2" id="KW-0560">Oxidoreductase</keyword>
<dbReference type="InterPro" id="IPR036291">
    <property type="entry name" value="NAD(P)-bd_dom_sf"/>
</dbReference>
<accession>A0A1I4YEZ2</accession>
<dbReference type="STRING" id="995034.SAMN05216219_0148"/>
<dbReference type="FunFam" id="3.40.50.720:FF:000240">
    <property type="entry name" value="SDR family oxidoreductase"/>
    <property type="match status" value="1"/>
</dbReference>
<gene>
    <name evidence="4" type="ORF">SAMN05216219_0148</name>
</gene>
<dbReference type="RefSeq" id="WP_245762328.1">
    <property type="nucleotide sequence ID" value="NZ_FOVM01000001.1"/>
</dbReference>
<dbReference type="InterPro" id="IPR057326">
    <property type="entry name" value="KR_dom"/>
</dbReference>
<dbReference type="InterPro" id="IPR020904">
    <property type="entry name" value="Sc_DH/Rdtase_CS"/>
</dbReference>
<dbReference type="EMBL" id="FOVM01000001">
    <property type="protein sequence ID" value="SFN36160.1"/>
    <property type="molecule type" value="Genomic_DNA"/>
</dbReference>
<dbReference type="GO" id="GO:0016616">
    <property type="term" value="F:oxidoreductase activity, acting on the CH-OH group of donors, NAD or NADP as acceptor"/>
    <property type="evidence" value="ECO:0007669"/>
    <property type="project" value="UniProtKB-ARBA"/>
</dbReference>
<evidence type="ECO:0000313" key="5">
    <source>
        <dbReference type="Proteomes" id="UP000198867"/>
    </source>
</evidence>
<dbReference type="PANTHER" id="PTHR43008">
    <property type="entry name" value="BENZIL REDUCTASE"/>
    <property type="match status" value="1"/>
</dbReference>
<evidence type="ECO:0000256" key="2">
    <source>
        <dbReference type="ARBA" id="ARBA00023002"/>
    </source>
</evidence>
<dbReference type="Proteomes" id="UP000198867">
    <property type="component" value="Unassembled WGS sequence"/>
</dbReference>
<dbReference type="PROSITE" id="PS00061">
    <property type="entry name" value="ADH_SHORT"/>
    <property type="match status" value="1"/>
</dbReference>
<dbReference type="SUPFAM" id="SSF51735">
    <property type="entry name" value="NAD(P)-binding Rossmann-fold domains"/>
    <property type="match status" value="1"/>
</dbReference>
<dbReference type="SMART" id="SM00822">
    <property type="entry name" value="PKS_KR"/>
    <property type="match status" value="1"/>
</dbReference>
<dbReference type="Gene3D" id="3.40.50.720">
    <property type="entry name" value="NAD(P)-binding Rossmann-like Domain"/>
    <property type="match status" value="1"/>
</dbReference>
<dbReference type="Pfam" id="PF13561">
    <property type="entry name" value="adh_short_C2"/>
    <property type="match status" value="1"/>
</dbReference>
<dbReference type="InterPro" id="IPR002347">
    <property type="entry name" value="SDR_fam"/>
</dbReference>
<comment type="similarity">
    <text evidence="1">Belongs to the short-chain dehydrogenases/reductases (SDR) family.</text>
</comment>
<feature type="domain" description="Ketoreductase" evidence="3">
    <location>
        <begin position="8"/>
        <end position="185"/>
    </location>
</feature>
<dbReference type="PRINTS" id="PR00081">
    <property type="entry name" value="GDHRDH"/>
</dbReference>
<reference evidence="5" key="1">
    <citation type="submission" date="2016-10" db="EMBL/GenBank/DDBJ databases">
        <authorList>
            <person name="Varghese N."/>
            <person name="Submissions S."/>
        </authorList>
    </citation>
    <scope>NUCLEOTIDE SEQUENCE [LARGE SCALE GENOMIC DNA]</scope>
    <source>
        <strain evidence="5">CGMCC 1.11101</strain>
    </source>
</reference>
<dbReference type="PANTHER" id="PTHR43008:SF14">
    <property type="entry name" value="DEHYDROGENASE ARBD, PUTATIVE-RELATED"/>
    <property type="match status" value="1"/>
</dbReference>
<dbReference type="AlphaFoldDB" id="A0A1I4YEZ2"/>
<dbReference type="GO" id="GO:0050664">
    <property type="term" value="F:oxidoreductase activity, acting on NAD(P)H, oxygen as acceptor"/>
    <property type="evidence" value="ECO:0007669"/>
    <property type="project" value="TreeGrafter"/>
</dbReference>
<organism evidence="4 5">
    <name type="scientific">Mycetocola miduiensis</name>
    <dbReference type="NCBI Taxonomy" id="995034"/>
    <lineage>
        <taxon>Bacteria</taxon>
        <taxon>Bacillati</taxon>
        <taxon>Actinomycetota</taxon>
        <taxon>Actinomycetes</taxon>
        <taxon>Micrococcales</taxon>
        <taxon>Microbacteriaceae</taxon>
        <taxon>Mycetocola</taxon>
    </lineage>
</organism>
<evidence type="ECO:0000256" key="1">
    <source>
        <dbReference type="ARBA" id="ARBA00006484"/>
    </source>
</evidence>
<evidence type="ECO:0000259" key="3">
    <source>
        <dbReference type="SMART" id="SM00822"/>
    </source>
</evidence>
<sequence length="255" mass="26828">MFEDLDGRTAVITGGARGLGYSLATALARQGMRVALLDVLPSVEESAVRLAAEYGVEARGWVVDVTDPDAVEAVFAEAEAEMGAPSVLITAAGITIWGESVDVPADTWKKVIAVNLDGTFFSAQAFARRALAAAEPASVIFISSMSGFIVNEPQFQASYNSSKAAVSHLATSLAVEWASGGIRVNAIAPGYFLSDMTREFTEANPELAEQWIGRIPAGRMGEPEDLHGLVTYLASESSSYLTGQSIVIDGGYTAV</sequence>